<keyword evidence="8" id="KW-1185">Reference proteome</keyword>
<dbReference type="SMART" id="SM00644">
    <property type="entry name" value="Ami_2"/>
    <property type="match status" value="1"/>
</dbReference>
<gene>
    <name evidence="6" type="ORF">A7J05_11395</name>
    <name evidence="7" type="ORF">I8755_26300</name>
</gene>
<dbReference type="EMBL" id="CP015588">
    <property type="protein sequence ID" value="APY86236.1"/>
    <property type="molecule type" value="Genomic_DNA"/>
</dbReference>
<dbReference type="PANTHER" id="PTHR30417">
    <property type="entry name" value="N-ACETYLMURAMOYL-L-ALANINE AMIDASE AMID"/>
    <property type="match status" value="1"/>
</dbReference>
<dbReference type="CDD" id="cd06583">
    <property type="entry name" value="PGRP"/>
    <property type="match status" value="1"/>
</dbReference>
<dbReference type="Gene3D" id="3.40.80.10">
    <property type="entry name" value="Peptidoglycan recognition protein-like"/>
    <property type="match status" value="1"/>
</dbReference>
<dbReference type="InterPro" id="IPR051206">
    <property type="entry name" value="NAMLAA_amidase_2"/>
</dbReference>
<reference evidence="7 9" key="2">
    <citation type="submission" date="2020-12" db="EMBL/GenBank/DDBJ databases">
        <title>Identification and biosynthesis of polyene macrolides produced by Streptomyces alfalfae Men-myco-93-63.</title>
        <authorList>
            <person name="Liu D."/>
            <person name="Li Y."/>
            <person name="Liu L."/>
            <person name="Han X."/>
            <person name="Shen F."/>
        </authorList>
    </citation>
    <scope>NUCLEOTIDE SEQUENCE [LARGE SCALE GENOMIC DNA]</scope>
    <source>
        <strain evidence="7 9">Men-myco-93-63</strain>
    </source>
</reference>
<dbReference type="GO" id="GO:0009254">
    <property type="term" value="P:peptidoglycan turnover"/>
    <property type="evidence" value="ECO:0007669"/>
    <property type="project" value="TreeGrafter"/>
</dbReference>
<dbReference type="Proteomes" id="UP000596130">
    <property type="component" value="Chromosome"/>
</dbReference>
<dbReference type="OrthoDB" id="66275at2"/>
<evidence type="ECO:0000313" key="6">
    <source>
        <dbReference type="EMBL" id="APY86236.1"/>
    </source>
</evidence>
<dbReference type="SUPFAM" id="SSF55846">
    <property type="entry name" value="N-acetylmuramoyl-L-alanine amidase-like"/>
    <property type="match status" value="1"/>
</dbReference>
<dbReference type="KEGG" id="ssia:A7J05_11395"/>
<evidence type="ECO:0000313" key="7">
    <source>
        <dbReference type="EMBL" id="QQC91526.1"/>
    </source>
</evidence>
<dbReference type="AlphaFoldDB" id="A0A1P8TF04"/>
<reference evidence="6 8" key="1">
    <citation type="submission" date="2016-05" db="EMBL/GenBank/DDBJ databases">
        <authorList>
            <person name="Gu J."/>
        </authorList>
    </citation>
    <scope>NUCLEOTIDE SEQUENCE [LARGE SCALE GENOMIC DNA]</scope>
    <source>
        <strain evidence="6 8">ACCC40021</strain>
    </source>
</reference>
<organism evidence="7 9">
    <name type="scientific">Streptomyces alfalfae</name>
    <dbReference type="NCBI Taxonomy" id="1642299"/>
    <lineage>
        <taxon>Bacteria</taxon>
        <taxon>Bacillati</taxon>
        <taxon>Actinomycetota</taxon>
        <taxon>Actinomycetes</taxon>
        <taxon>Kitasatosporales</taxon>
        <taxon>Streptomycetaceae</taxon>
        <taxon>Streptomyces</taxon>
    </lineage>
</organism>
<dbReference type="Proteomes" id="UP000187191">
    <property type="component" value="Chromosome"/>
</dbReference>
<comment type="catalytic activity">
    <reaction evidence="1">
        <text>Hydrolyzes the link between N-acetylmuramoyl residues and L-amino acid residues in certain cell-wall glycopeptides.</text>
        <dbReference type="EC" id="3.5.1.28"/>
    </reaction>
</comment>
<evidence type="ECO:0000256" key="4">
    <source>
        <dbReference type="ARBA" id="ARBA00023316"/>
    </source>
</evidence>
<dbReference type="InterPro" id="IPR002502">
    <property type="entry name" value="Amidase_domain"/>
</dbReference>
<dbReference type="FunFam" id="3.40.80.10:FF:000006">
    <property type="entry name" value="N-acetylmuramoyl-L-alanine amidase"/>
    <property type="match status" value="1"/>
</dbReference>
<accession>A0A1P8TF04</accession>
<dbReference type="PANTHER" id="PTHR30417:SF1">
    <property type="entry name" value="N-ACETYLMURAMOYL-L-ALANINE AMIDASE AMID"/>
    <property type="match status" value="1"/>
</dbReference>
<dbReference type="GO" id="GO:0008745">
    <property type="term" value="F:N-acetylmuramoyl-L-alanine amidase activity"/>
    <property type="evidence" value="ECO:0007669"/>
    <property type="project" value="UniProtKB-EC"/>
</dbReference>
<dbReference type="GO" id="GO:0071555">
    <property type="term" value="P:cell wall organization"/>
    <property type="evidence" value="ECO:0007669"/>
    <property type="project" value="UniProtKB-KW"/>
</dbReference>
<dbReference type="GO" id="GO:0009253">
    <property type="term" value="P:peptidoglycan catabolic process"/>
    <property type="evidence" value="ECO:0007669"/>
    <property type="project" value="InterPro"/>
</dbReference>
<sequence>MGAETDGGKKPGRGGIDRRTLLIGGAAAVTGSALLAKDELGRLWWRVPGVDKGRKEGEVDARGVQWTAASDDNWRRADRPDDYAIDRVVIHVVQGGYDTALRVFKDPSHGAAAHYVIRKDGHIAQMIRELDVAFHAGNRSWNERSIGIEHEGFVDQKSSFTDAMYAASARLTAGICRRYDFPVDREHIVGHVEVPGTDHTDPGPHWDWDRYIRLVREARDRPEPARTKKA</sequence>
<feature type="domain" description="N-acetylmuramoyl-L-alanine amidase" evidence="5">
    <location>
        <begin position="74"/>
        <end position="203"/>
    </location>
</feature>
<name>A0A1P8TF04_9ACTN</name>
<evidence type="ECO:0000259" key="5">
    <source>
        <dbReference type="SMART" id="SM00644"/>
    </source>
</evidence>
<evidence type="ECO:0000256" key="2">
    <source>
        <dbReference type="ARBA" id="ARBA00011901"/>
    </source>
</evidence>
<dbReference type="Pfam" id="PF01510">
    <property type="entry name" value="Amidase_2"/>
    <property type="match status" value="1"/>
</dbReference>
<protein>
    <recommendedName>
        <fullName evidence="2">N-acetylmuramoyl-L-alanine amidase</fullName>
        <ecNumber evidence="2">3.5.1.28</ecNumber>
    </recommendedName>
</protein>
<dbReference type="EMBL" id="CP065959">
    <property type="protein sequence ID" value="QQC91526.1"/>
    <property type="molecule type" value="Genomic_DNA"/>
</dbReference>
<keyword evidence="4" id="KW-0961">Cell wall biogenesis/degradation</keyword>
<dbReference type="EC" id="3.5.1.28" evidence="2"/>
<evidence type="ECO:0000256" key="1">
    <source>
        <dbReference type="ARBA" id="ARBA00001561"/>
    </source>
</evidence>
<dbReference type="RefSeq" id="WP_076684365.1">
    <property type="nucleotide sequence ID" value="NZ_CP015588.1"/>
</dbReference>
<dbReference type="InterPro" id="IPR036505">
    <property type="entry name" value="Amidase/PGRP_sf"/>
</dbReference>
<evidence type="ECO:0000256" key="3">
    <source>
        <dbReference type="ARBA" id="ARBA00022801"/>
    </source>
</evidence>
<evidence type="ECO:0000313" key="8">
    <source>
        <dbReference type="Proteomes" id="UP000187191"/>
    </source>
</evidence>
<proteinExistence type="predicted"/>
<keyword evidence="3" id="KW-0378">Hydrolase</keyword>
<evidence type="ECO:0000313" key="9">
    <source>
        <dbReference type="Proteomes" id="UP000596130"/>
    </source>
</evidence>